<dbReference type="Proteomes" id="UP000494214">
    <property type="component" value="Unassembled WGS sequence"/>
</dbReference>
<dbReference type="RefSeq" id="WP_175121153.1">
    <property type="nucleotide sequence ID" value="NZ_CADIJM010000001.1"/>
</dbReference>
<dbReference type="AlphaFoldDB" id="A0A6S6YXC8"/>
<proteinExistence type="predicted"/>
<dbReference type="Pfam" id="PF12802">
    <property type="entry name" value="MarR_2"/>
    <property type="match status" value="1"/>
</dbReference>
<sequence>MSSRKNSAASEPQTSLPMIGSLLRLPREHVVARMLSAVNAQGFDVSLTELGVFMYPGPHGRRPIELARQCNMSRQAMNYVLAELERRGYLLRRPGATSNSTELQLTARGQEMYVLMRSCVAAVELEWKAHLGEQRFNALRETLQDLSAWLGKVD</sequence>
<dbReference type="GO" id="GO:0003700">
    <property type="term" value="F:DNA-binding transcription factor activity"/>
    <property type="evidence" value="ECO:0007669"/>
    <property type="project" value="InterPro"/>
</dbReference>
<evidence type="ECO:0000313" key="2">
    <source>
        <dbReference type="EMBL" id="CAB3650700.1"/>
    </source>
</evidence>
<keyword evidence="3" id="KW-1185">Reference proteome</keyword>
<dbReference type="SUPFAM" id="SSF46785">
    <property type="entry name" value="Winged helix' DNA-binding domain"/>
    <property type="match status" value="1"/>
</dbReference>
<evidence type="ECO:0000313" key="3">
    <source>
        <dbReference type="Proteomes" id="UP000494214"/>
    </source>
</evidence>
<accession>A0A6S6YXC8</accession>
<dbReference type="EMBL" id="CADIJM010000001">
    <property type="protein sequence ID" value="CAB3650700.1"/>
    <property type="molecule type" value="Genomic_DNA"/>
</dbReference>
<reference evidence="2 3" key="1">
    <citation type="submission" date="2020-04" db="EMBL/GenBank/DDBJ databases">
        <authorList>
            <person name="De Canck E."/>
        </authorList>
    </citation>
    <scope>NUCLEOTIDE SEQUENCE [LARGE SCALE GENOMIC DNA]</scope>
    <source>
        <strain evidence="2 3">LMG 26690</strain>
    </source>
</reference>
<dbReference type="Gene3D" id="1.10.10.10">
    <property type="entry name" value="Winged helix-like DNA-binding domain superfamily/Winged helix DNA-binding domain"/>
    <property type="match status" value="1"/>
</dbReference>
<evidence type="ECO:0000259" key="1">
    <source>
        <dbReference type="Pfam" id="PF12802"/>
    </source>
</evidence>
<organism evidence="2 3">
    <name type="scientific">Achromobacter animicus</name>
    <dbReference type="NCBI Taxonomy" id="1389935"/>
    <lineage>
        <taxon>Bacteria</taxon>
        <taxon>Pseudomonadati</taxon>
        <taxon>Pseudomonadota</taxon>
        <taxon>Betaproteobacteria</taxon>
        <taxon>Burkholderiales</taxon>
        <taxon>Alcaligenaceae</taxon>
        <taxon>Achromobacter</taxon>
    </lineage>
</organism>
<gene>
    <name evidence="2" type="ORF">LMG26690_00041</name>
</gene>
<name>A0A6S6YXC8_9BURK</name>
<dbReference type="InterPro" id="IPR000835">
    <property type="entry name" value="HTH_MarR-typ"/>
</dbReference>
<protein>
    <recommendedName>
        <fullName evidence="1">HTH marR-type domain-containing protein</fullName>
    </recommendedName>
</protein>
<dbReference type="InterPro" id="IPR036388">
    <property type="entry name" value="WH-like_DNA-bd_sf"/>
</dbReference>
<feature type="domain" description="HTH marR-type" evidence="1">
    <location>
        <begin position="44"/>
        <end position="94"/>
    </location>
</feature>
<dbReference type="InterPro" id="IPR036390">
    <property type="entry name" value="WH_DNA-bd_sf"/>
</dbReference>